<keyword evidence="1" id="KW-0732">Signal</keyword>
<dbReference type="Proteomes" id="UP000009049">
    <property type="component" value="Chromosome"/>
</dbReference>
<dbReference type="HOGENOM" id="CLU_122784_0_0_10"/>
<name>A4CML7_ROBBH</name>
<dbReference type="PANTHER" id="PTHR37833">
    <property type="entry name" value="LIPOPROTEIN-RELATED"/>
    <property type="match status" value="1"/>
</dbReference>
<dbReference type="Gene3D" id="2.60.40.10">
    <property type="entry name" value="Immunoglobulins"/>
    <property type="match status" value="1"/>
</dbReference>
<proteinExistence type="predicted"/>
<accession>A4CML7</accession>
<dbReference type="KEGG" id="rbi:RB2501_11302"/>
<evidence type="ECO:0000256" key="1">
    <source>
        <dbReference type="SAM" id="SignalP"/>
    </source>
</evidence>
<sequence length="161" mass="16633">MRKATVFLSVLAVAALSSCKEKASEKINAENVEVAAQRDAASKNMAAITFDNKEHDFGTIEQGTPQETTFSFTNTGTAPLIITNTSASCGCTTPDAPINQPIAPGEKGEIKVRFNGSGSGQVTKTVTVMANTAGGQEMLRIKAFVNPKAAGGTAAVGPVKN</sequence>
<feature type="signal peptide" evidence="1">
    <location>
        <begin position="1"/>
        <end position="23"/>
    </location>
</feature>
<dbReference type="InterPro" id="IPR013783">
    <property type="entry name" value="Ig-like_fold"/>
</dbReference>
<evidence type="ECO:0008006" key="4">
    <source>
        <dbReference type="Google" id="ProtNLM"/>
    </source>
</evidence>
<protein>
    <recommendedName>
        <fullName evidence="4">Lipoprotein</fullName>
    </recommendedName>
</protein>
<keyword evidence="3" id="KW-1185">Reference proteome</keyword>
<dbReference type="eggNOG" id="ENOG5031EK1">
    <property type="taxonomic scope" value="Bacteria"/>
</dbReference>
<dbReference type="RefSeq" id="WP_015754230.1">
    <property type="nucleotide sequence ID" value="NC_013222.1"/>
</dbReference>
<evidence type="ECO:0000313" key="2">
    <source>
        <dbReference type="EMBL" id="EAR14909.1"/>
    </source>
</evidence>
<dbReference type="AlphaFoldDB" id="A4CML7"/>
<dbReference type="OrthoDB" id="826619at2"/>
<dbReference type="EMBL" id="CP001712">
    <property type="protein sequence ID" value="EAR14909.1"/>
    <property type="molecule type" value="Genomic_DNA"/>
</dbReference>
<reference evidence="2 3" key="1">
    <citation type="journal article" date="2009" name="J. Bacteriol.">
        <title>Complete genome sequence of Robiginitalea biformata HTCC2501.</title>
        <authorList>
            <person name="Oh H.M."/>
            <person name="Giovannoni S.J."/>
            <person name="Lee K."/>
            <person name="Ferriera S."/>
            <person name="Johnson J."/>
            <person name="Cho J.C."/>
        </authorList>
    </citation>
    <scope>NUCLEOTIDE SEQUENCE [LARGE SCALE GENOMIC DNA]</scope>
    <source>
        <strain evidence="3">ATCC BAA-864 / HTCC2501 / KCTC 12146</strain>
    </source>
</reference>
<dbReference type="PROSITE" id="PS51257">
    <property type="entry name" value="PROKAR_LIPOPROTEIN"/>
    <property type="match status" value="1"/>
</dbReference>
<gene>
    <name evidence="2" type="ordered locus">RB2501_11302</name>
</gene>
<dbReference type="STRING" id="313596.RB2501_11302"/>
<dbReference type="PANTHER" id="PTHR37833:SF1">
    <property type="entry name" value="SIGNAL PEPTIDE PROTEIN"/>
    <property type="match status" value="1"/>
</dbReference>
<dbReference type="Pfam" id="PF07610">
    <property type="entry name" value="DUF1573"/>
    <property type="match status" value="1"/>
</dbReference>
<evidence type="ECO:0000313" key="3">
    <source>
        <dbReference type="Proteomes" id="UP000009049"/>
    </source>
</evidence>
<feature type="chain" id="PRO_5002666568" description="Lipoprotein" evidence="1">
    <location>
        <begin position="24"/>
        <end position="161"/>
    </location>
</feature>
<dbReference type="InterPro" id="IPR011467">
    <property type="entry name" value="DUF1573"/>
</dbReference>
<organism evidence="2 3">
    <name type="scientific">Robiginitalea biformata (strain ATCC BAA-864 / DSM 15991 / KCTC 12146 / HTCC2501)</name>
    <dbReference type="NCBI Taxonomy" id="313596"/>
    <lineage>
        <taxon>Bacteria</taxon>
        <taxon>Pseudomonadati</taxon>
        <taxon>Bacteroidota</taxon>
        <taxon>Flavobacteriia</taxon>
        <taxon>Flavobacteriales</taxon>
        <taxon>Flavobacteriaceae</taxon>
        <taxon>Robiginitalea</taxon>
    </lineage>
</organism>